<dbReference type="Proteomes" id="UP001150879">
    <property type="component" value="Unassembled WGS sequence"/>
</dbReference>
<accession>A0A9W9T557</accession>
<dbReference type="OrthoDB" id="4358442at2759"/>
<organism evidence="1 2">
    <name type="scientific">Penicillium cf. griseofulvum</name>
    <dbReference type="NCBI Taxonomy" id="2972120"/>
    <lineage>
        <taxon>Eukaryota</taxon>
        <taxon>Fungi</taxon>
        <taxon>Dikarya</taxon>
        <taxon>Ascomycota</taxon>
        <taxon>Pezizomycotina</taxon>
        <taxon>Eurotiomycetes</taxon>
        <taxon>Eurotiomycetidae</taxon>
        <taxon>Eurotiales</taxon>
        <taxon>Aspergillaceae</taxon>
        <taxon>Penicillium</taxon>
    </lineage>
</organism>
<name>A0A9W9T557_9EURO</name>
<protein>
    <submittedName>
        <fullName evidence="1">Uncharacterized protein</fullName>
    </submittedName>
</protein>
<dbReference type="EMBL" id="JAPQKP010000001">
    <property type="protein sequence ID" value="KAJ5209867.1"/>
    <property type="molecule type" value="Genomic_DNA"/>
</dbReference>
<proteinExistence type="predicted"/>
<sequence length="265" mass="30367">MPFYTLIQYFPTGPTNHSTQRYLMITPDQSSADILFRGFQDSIHQKNTFYNDYGVHTAVRPDPEIWVLYGTRGVNYFEFAIGGIYDNPNFPVANFGNYLGVKPLLQSFAKRDTLVSSYPLPLQQRVDSVNYGSFYIRNKHFSDLYWHVGEGENETRVVMPSKEKRSKFRLKISGNDNKTLVMVNYDEIELSYFDQYDGNNEKPLYLSGNTRKWLTTNPSGGTVTVPAKFKMGAIYKGGFSIAPGQSPYIRYDGDEHPGGDIWELY</sequence>
<dbReference type="AlphaFoldDB" id="A0A9W9T557"/>
<gene>
    <name evidence="1" type="ORF">N7472_000006</name>
</gene>
<reference evidence="1" key="1">
    <citation type="submission" date="2022-11" db="EMBL/GenBank/DDBJ databases">
        <authorList>
            <person name="Petersen C."/>
        </authorList>
    </citation>
    <scope>NUCLEOTIDE SEQUENCE</scope>
    <source>
        <strain evidence="1">IBT 16849</strain>
    </source>
</reference>
<comment type="caution">
    <text evidence="1">The sequence shown here is derived from an EMBL/GenBank/DDBJ whole genome shotgun (WGS) entry which is preliminary data.</text>
</comment>
<keyword evidence="2" id="KW-1185">Reference proteome</keyword>
<evidence type="ECO:0000313" key="2">
    <source>
        <dbReference type="Proteomes" id="UP001150879"/>
    </source>
</evidence>
<evidence type="ECO:0000313" key="1">
    <source>
        <dbReference type="EMBL" id="KAJ5209867.1"/>
    </source>
</evidence>
<reference evidence="1" key="2">
    <citation type="journal article" date="2023" name="IMA Fungus">
        <title>Comparative genomic study of the Penicillium genus elucidates a diverse pangenome and 15 lateral gene transfer events.</title>
        <authorList>
            <person name="Petersen C."/>
            <person name="Sorensen T."/>
            <person name="Nielsen M.R."/>
            <person name="Sondergaard T.E."/>
            <person name="Sorensen J.L."/>
            <person name="Fitzpatrick D.A."/>
            <person name="Frisvad J.C."/>
            <person name="Nielsen K.L."/>
        </authorList>
    </citation>
    <scope>NUCLEOTIDE SEQUENCE</scope>
    <source>
        <strain evidence="1">IBT 16849</strain>
    </source>
</reference>